<keyword evidence="3" id="KW-0072">Autophagy</keyword>
<dbReference type="InterPro" id="IPR007135">
    <property type="entry name" value="Atg3/Atg10"/>
</dbReference>
<dbReference type="EMBL" id="CP034459">
    <property type="protein sequence ID" value="QBM89319.1"/>
    <property type="molecule type" value="Genomic_DNA"/>
</dbReference>
<dbReference type="Pfam" id="PF03987">
    <property type="entry name" value="Autophagy_act_C"/>
    <property type="match status" value="1"/>
</dbReference>
<keyword evidence="2" id="KW-0813">Transport</keyword>
<evidence type="ECO:0000256" key="2">
    <source>
        <dbReference type="ARBA" id="ARBA00022927"/>
    </source>
</evidence>
<dbReference type="AlphaFoldDB" id="A0A4P6XQL2"/>
<protein>
    <submittedName>
        <fullName evidence="4">Autophagocytosis associated protein, active-site domain</fullName>
    </submittedName>
</protein>
<dbReference type="GO" id="GO:0019787">
    <property type="term" value="F:ubiquitin-like protein transferase activity"/>
    <property type="evidence" value="ECO:0007669"/>
    <property type="project" value="InterPro"/>
</dbReference>
<dbReference type="Gene3D" id="3.30.1460.50">
    <property type="match status" value="1"/>
</dbReference>
<name>A0A4P6XQL2_9ASCO</name>
<organism evidence="4 5">
    <name type="scientific">Metschnikowia aff. pulcherrima</name>
    <dbReference type="NCBI Taxonomy" id="2163413"/>
    <lineage>
        <taxon>Eukaryota</taxon>
        <taxon>Fungi</taxon>
        <taxon>Dikarya</taxon>
        <taxon>Ascomycota</taxon>
        <taxon>Saccharomycotina</taxon>
        <taxon>Pichiomycetes</taxon>
        <taxon>Metschnikowiaceae</taxon>
        <taxon>Metschnikowia</taxon>
    </lineage>
</organism>
<dbReference type="GO" id="GO:0015031">
    <property type="term" value="P:protein transport"/>
    <property type="evidence" value="ECO:0007669"/>
    <property type="project" value="UniProtKB-KW"/>
</dbReference>
<accession>A0A4P6XQL2</accession>
<sequence>MNDASFNESFEQFAEILFADLHAKQPMNITNAYVKQYYGSKYLYIHLIFETGLGARDSENKEQTIEMVISYDRFYQVPVLHFRVDDKVDYASQYTAIDIHPILQAPYVVVHACETENMMSPTNLHGVEYLKLWFALQMTMVFPQIELRGRQSAETISGRSN</sequence>
<keyword evidence="5" id="KW-1185">Reference proteome</keyword>
<evidence type="ECO:0000256" key="1">
    <source>
        <dbReference type="ARBA" id="ARBA00022786"/>
    </source>
</evidence>
<evidence type="ECO:0000313" key="4">
    <source>
        <dbReference type="EMBL" id="QBM89319.1"/>
    </source>
</evidence>
<dbReference type="Proteomes" id="UP000292447">
    <property type="component" value="Chromosome IV"/>
</dbReference>
<gene>
    <name evidence="4" type="primary">MPUL0D03890</name>
    <name evidence="4" type="ORF">METSCH_D03890</name>
</gene>
<keyword evidence="2" id="KW-0653">Protein transport</keyword>
<reference evidence="5" key="1">
    <citation type="submission" date="2019-03" db="EMBL/GenBank/DDBJ databases">
        <title>Snf2 controls pulcherriminic acid biosynthesis and connects pigmentation and antifungal activity of the yeast Metschnikowia pulcherrima.</title>
        <authorList>
            <person name="Gore-Lloyd D."/>
            <person name="Sumann I."/>
            <person name="Brachmann A.O."/>
            <person name="Schneeberger K."/>
            <person name="Ortiz-Merino R.A."/>
            <person name="Moreno-Beltran M."/>
            <person name="Schlaefli M."/>
            <person name="Kirner P."/>
            <person name="Santos Kron A."/>
            <person name="Wolfe K.H."/>
            <person name="Piel J."/>
            <person name="Ahrens C.H."/>
            <person name="Henk D."/>
            <person name="Freimoser F.M."/>
        </authorList>
    </citation>
    <scope>NUCLEOTIDE SEQUENCE [LARGE SCALE GENOMIC DNA]</scope>
    <source>
        <strain evidence="5">APC 1.2</strain>
    </source>
</reference>
<evidence type="ECO:0000256" key="3">
    <source>
        <dbReference type="ARBA" id="ARBA00023006"/>
    </source>
</evidence>
<dbReference type="GO" id="GO:0006914">
    <property type="term" value="P:autophagy"/>
    <property type="evidence" value="ECO:0007669"/>
    <property type="project" value="UniProtKB-KW"/>
</dbReference>
<keyword evidence="1" id="KW-0833">Ubl conjugation pathway</keyword>
<evidence type="ECO:0000313" key="5">
    <source>
        <dbReference type="Proteomes" id="UP000292447"/>
    </source>
</evidence>
<proteinExistence type="predicted"/>